<dbReference type="Pfam" id="PF03992">
    <property type="entry name" value="ABM"/>
    <property type="match status" value="1"/>
</dbReference>
<protein>
    <recommendedName>
        <fullName evidence="1">ABM domain-containing protein</fullName>
    </recommendedName>
</protein>
<dbReference type="InterPro" id="IPR007138">
    <property type="entry name" value="ABM_dom"/>
</dbReference>
<dbReference type="OrthoDB" id="5181142at2759"/>
<feature type="domain" description="ABM" evidence="1">
    <location>
        <begin position="13"/>
        <end position="108"/>
    </location>
</feature>
<evidence type="ECO:0000259" key="1">
    <source>
        <dbReference type="PROSITE" id="PS51725"/>
    </source>
</evidence>
<dbReference type="InterPro" id="IPR011008">
    <property type="entry name" value="Dimeric_a/b-barrel"/>
</dbReference>
<dbReference type="Gene3D" id="3.30.70.100">
    <property type="match status" value="1"/>
</dbReference>
<proteinExistence type="predicted"/>
<organism evidence="2 3">
    <name type="scientific">Cytospora leucostoma</name>
    <dbReference type="NCBI Taxonomy" id="1230097"/>
    <lineage>
        <taxon>Eukaryota</taxon>
        <taxon>Fungi</taxon>
        <taxon>Dikarya</taxon>
        <taxon>Ascomycota</taxon>
        <taxon>Pezizomycotina</taxon>
        <taxon>Sordariomycetes</taxon>
        <taxon>Sordariomycetidae</taxon>
        <taxon>Diaporthales</taxon>
        <taxon>Cytosporaceae</taxon>
        <taxon>Cytospora</taxon>
    </lineage>
</organism>
<gene>
    <name evidence="2" type="ORF">VPNG_07305</name>
</gene>
<evidence type="ECO:0000313" key="2">
    <source>
        <dbReference type="EMBL" id="ROW03870.1"/>
    </source>
</evidence>
<dbReference type="PROSITE" id="PS51725">
    <property type="entry name" value="ABM"/>
    <property type="match status" value="1"/>
</dbReference>
<dbReference type="EMBL" id="LKEB01000048">
    <property type="protein sequence ID" value="ROW03870.1"/>
    <property type="molecule type" value="Genomic_DNA"/>
</dbReference>
<dbReference type="SUPFAM" id="SSF54909">
    <property type="entry name" value="Dimeric alpha+beta barrel"/>
    <property type="match status" value="1"/>
</dbReference>
<name>A0A423WKF1_9PEZI</name>
<comment type="caution">
    <text evidence="2">The sequence shown here is derived from an EMBL/GenBank/DDBJ whole genome shotgun (WGS) entry which is preliminary data.</text>
</comment>
<dbReference type="AlphaFoldDB" id="A0A423WKF1"/>
<reference evidence="2 3" key="1">
    <citation type="submission" date="2015-09" db="EMBL/GenBank/DDBJ databases">
        <title>Host preference determinants of Valsa canker pathogens revealed by comparative genomics.</title>
        <authorList>
            <person name="Yin Z."/>
            <person name="Huang L."/>
        </authorList>
    </citation>
    <scope>NUCLEOTIDE SEQUENCE [LARGE SCALE GENOMIC DNA]</scope>
    <source>
        <strain evidence="2 3">SXYLt</strain>
    </source>
</reference>
<dbReference type="Proteomes" id="UP000285146">
    <property type="component" value="Unassembled WGS sequence"/>
</dbReference>
<keyword evidence="3" id="KW-1185">Reference proteome</keyword>
<evidence type="ECO:0000313" key="3">
    <source>
        <dbReference type="Proteomes" id="UP000285146"/>
    </source>
</evidence>
<accession>A0A423WKF1</accession>
<dbReference type="InParanoid" id="A0A423WKF1"/>
<sequence length="119" mass="12983">MSASRNIVPTSPFIQFATLPISTGSFEAAMDIFGPFADVVERTVPGCLEFALYKSVNNETGEINIIISERYVNSEAHDKFTSSSVYQNMINQTVENNVLRGESVLTPVEAQVGGFTNRG</sequence>